<protein>
    <submittedName>
        <fullName evidence="1">Uncharacterized protein</fullName>
    </submittedName>
</protein>
<evidence type="ECO:0000313" key="2">
    <source>
        <dbReference type="Proteomes" id="UP000299102"/>
    </source>
</evidence>
<keyword evidence="2" id="KW-1185">Reference proteome</keyword>
<comment type="caution">
    <text evidence="1">The sequence shown here is derived from an EMBL/GenBank/DDBJ whole genome shotgun (WGS) entry which is preliminary data.</text>
</comment>
<gene>
    <name evidence="1" type="ORF">EVAR_101483_1</name>
</gene>
<dbReference type="EMBL" id="BGZK01003960">
    <property type="protein sequence ID" value="GBP05885.1"/>
    <property type="molecule type" value="Genomic_DNA"/>
</dbReference>
<proteinExistence type="predicted"/>
<organism evidence="1 2">
    <name type="scientific">Eumeta variegata</name>
    <name type="common">Bagworm moth</name>
    <name type="synonym">Eumeta japonica</name>
    <dbReference type="NCBI Taxonomy" id="151549"/>
    <lineage>
        <taxon>Eukaryota</taxon>
        <taxon>Metazoa</taxon>
        <taxon>Ecdysozoa</taxon>
        <taxon>Arthropoda</taxon>
        <taxon>Hexapoda</taxon>
        <taxon>Insecta</taxon>
        <taxon>Pterygota</taxon>
        <taxon>Neoptera</taxon>
        <taxon>Endopterygota</taxon>
        <taxon>Lepidoptera</taxon>
        <taxon>Glossata</taxon>
        <taxon>Ditrysia</taxon>
        <taxon>Tineoidea</taxon>
        <taxon>Psychidae</taxon>
        <taxon>Oiketicinae</taxon>
        <taxon>Eumeta</taxon>
    </lineage>
</organism>
<dbReference type="Proteomes" id="UP000299102">
    <property type="component" value="Unassembled WGS sequence"/>
</dbReference>
<accession>A0A4C1SVE8</accession>
<dbReference type="AlphaFoldDB" id="A0A4C1SVE8"/>
<evidence type="ECO:0000313" key="1">
    <source>
        <dbReference type="EMBL" id="GBP05885.1"/>
    </source>
</evidence>
<name>A0A4C1SVE8_EUMVA</name>
<sequence length="210" mass="23736">MMAAMRAQWTRHTTNAARGRPIIVEWERDARHSAGLSRSVTHRYVTERYTFISDSQPQPNLRRCHVKIHVNGPTYLPALTYVYAVQVLWVADLTVKYNCTKLCVKPTDTHVDRFDHNHSSKSASRLCVCMPVSYTVCEVTNIKHNFDGSCRRAPRLTGGLKLPTTPALSLTRERFLSGVEDGNDAATLNEARALLQLGSKKKKKRLLPYA</sequence>
<reference evidence="1 2" key="1">
    <citation type="journal article" date="2019" name="Commun. Biol.">
        <title>The bagworm genome reveals a unique fibroin gene that provides high tensile strength.</title>
        <authorList>
            <person name="Kono N."/>
            <person name="Nakamura H."/>
            <person name="Ohtoshi R."/>
            <person name="Tomita M."/>
            <person name="Numata K."/>
            <person name="Arakawa K."/>
        </authorList>
    </citation>
    <scope>NUCLEOTIDE SEQUENCE [LARGE SCALE GENOMIC DNA]</scope>
</reference>